<keyword evidence="3" id="KW-0813">Transport</keyword>
<feature type="domain" description="ABC transporter" evidence="13">
    <location>
        <begin position="1041"/>
        <end position="1241"/>
    </location>
</feature>
<dbReference type="GO" id="GO:0016020">
    <property type="term" value="C:membrane"/>
    <property type="evidence" value="ECO:0007669"/>
    <property type="project" value="InterPro"/>
</dbReference>
<dbReference type="GO" id="GO:0012505">
    <property type="term" value="C:endomembrane system"/>
    <property type="evidence" value="ECO:0007669"/>
    <property type="project" value="UniProtKB-SubCell"/>
</dbReference>
<dbReference type="FunFam" id="1.20.1560.10:FF:000015">
    <property type="entry name" value="multidrug resistance-associated protein 5 isoform X1"/>
    <property type="match status" value="1"/>
</dbReference>
<evidence type="ECO:0000256" key="7">
    <source>
        <dbReference type="ARBA" id="ARBA00022840"/>
    </source>
</evidence>
<feature type="compositionally biased region" description="Basic and acidic residues" evidence="11">
    <location>
        <begin position="640"/>
        <end position="651"/>
    </location>
</feature>
<dbReference type="InterPro" id="IPR036640">
    <property type="entry name" value="ABC1_TM_sf"/>
</dbReference>
<feature type="domain" description="ABC transporter" evidence="13">
    <location>
        <begin position="389"/>
        <end position="618"/>
    </location>
</feature>
<evidence type="ECO:0000256" key="4">
    <source>
        <dbReference type="ARBA" id="ARBA00022692"/>
    </source>
</evidence>
<dbReference type="AlphaFoldDB" id="A0A553NZ38"/>
<dbReference type="SUPFAM" id="SSF90123">
    <property type="entry name" value="ABC transporter transmembrane region"/>
    <property type="match status" value="2"/>
</dbReference>
<keyword evidence="6" id="KW-0547">Nucleotide-binding</keyword>
<sequence length="1245" mass="139520">MGDRPIIRPESNIQVVPMAKKKGHKNGPTSNGQMMNGDLFANESGGFVRSCPETPWNQKYSTALKTLIPYRPQPKERRYLPMEKVGCWSYLTLSWYTGTMWKAFRSGLSRLDLLELDERDQAHNTAQRLQRIWENEVERARKETDPKKQTPSMTKVVMKFCATRVCIAGIMLMISIVLQFLGPSLVLKLLLDYINQPIEDLNHGWMLVLMLLLTQFFRTVTFSLNFNIGVHTAQKVLGALQYLGYSKLLRLASPNEAALGQLMTFFTGDQERINEGIIVATLFLGTPILFILSAVYSTYLVGPLSLVGFLIILLFYPVMVREYIEKNSERLTNVDLDEASLVLACGYRLTTPEAFTVFSVFVALQFTVGTLPYALKCLAEANVSFQRLQRFMELPEYVNPCSMNFDDDDEAKTLRLLLKNATLAWTKPPEWLSPEDEKKKAKKVKKATNITDLGTATETEPLKEKGDEDQLPYTSCLFDIDLEVEEGTLLGIAGPIGSGKSSLLSAIMGEIGERGVNLSGGQKQRVNLARALYADLDIYLLDDPLSAVDARVAKRIFYGCVLKELKAKGKTVLLVTHGIQFLEKCDQVVYMSNGTILERGTHSDLMSRDDGHYLHMSTFDQSQKGGRNRGVSECLLDDAKPVNDPAHEKPRSASITSGTADETDATKGQFMSDEADVVNAGWGVLLNYFQACGGLGIMFMLFLAILAFSLARLFTSIWLQIWLDNGDGLQEERMKNATLFNETFSDIELKGYVTDNPHLWFYQTVYFLNLGIMVVIGLVKGIVLAFQFLKGSSRLHDAMLHRVMRSPMSFFDATPSGRILNRFSKDLDELDVRMPFFTEFVCQAILFCVTQISVVCFVYPYFLPPFALIILVFVLLDVIMNRGILETKKLENVTKSPVIHHLSSSMAGISIIRGYQKQAVFQKKFERDLNIHLSASALFRFANRWFAFRMDLIGMVTIVLTGVFTVLFKGSVTPAIAGLALANVFQTCTFIPFVMRMKADYRARFNSVERVAEYANDLPQEAPEQIPEKKPAESWPEKGDIIFKDVSLRYRPDLPWVLSKISMEIKGSEKIGIVGRTGAGKTSLITTLLRLAEIENGSIIMDGVNISEIGLLDLRTAIAVIPQDPVLFQGTLRYNLDPFNQYSDQKIWIALEKSHLKEKISGAHNQLSMTVDSDGDNFSVGEKQLICLARALLRKNKVLLLDEATASVDVKTDYLIQATIKEAFVDSVQMSSPSHPALTESPIAE</sequence>
<keyword evidence="8 12" id="KW-1133">Transmembrane helix</keyword>
<feature type="transmembrane region" description="Helical" evidence="12">
    <location>
        <begin position="766"/>
        <end position="789"/>
    </location>
</feature>
<evidence type="ECO:0000256" key="9">
    <source>
        <dbReference type="ARBA" id="ARBA00023136"/>
    </source>
</evidence>
<dbReference type="Pfam" id="PF00664">
    <property type="entry name" value="ABC_membrane"/>
    <property type="match status" value="2"/>
</dbReference>
<dbReference type="InterPro" id="IPR017871">
    <property type="entry name" value="ABC_transporter-like_CS"/>
</dbReference>
<feature type="transmembrane region" description="Helical" evidence="12">
    <location>
        <begin position="840"/>
        <end position="860"/>
    </location>
</feature>
<dbReference type="SMART" id="SM00382">
    <property type="entry name" value="AAA"/>
    <property type="match status" value="2"/>
</dbReference>
<name>A0A553NZ38_TIGCA</name>
<evidence type="ECO:0000256" key="3">
    <source>
        <dbReference type="ARBA" id="ARBA00022448"/>
    </source>
</evidence>
<evidence type="ECO:0000313" key="16">
    <source>
        <dbReference type="Proteomes" id="UP000318571"/>
    </source>
</evidence>
<evidence type="ECO:0000259" key="13">
    <source>
        <dbReference type="PROSITE" id="PS50893"/>
    </source>
</evidence>
<evidence type="ECO:0000256" key="1">
    <source>
        <dbReference type="ARBA" id="ARBA00004127"/>
    </source>
</evidence>
<evidence type="ECO:0000313" key="15">
    <source>
        <dbReference type="EMBL" id="TRY70687.1"/>
    </source>
</evidence>
<dbReference type="EMBL" id="VCGU01000009">
    <property type="protein sequence ID" value="TRY70687.1"/>
    <property type="molecule type" value="Genomic_DNA"/>
</dbReference>
<comment type="similarity">
    <text evidence="2">Belongs to the ABC transporter superfamily. ABCC family. Conjugate transporter (TC 3.A.1.208) subfamily.</text>
</comment>
<dbReference type="InterPro" id="IPR003593">
    <property type="entry name" value="AAA+_ATPase"/>
</dbReference>
<feature type="transmembrane region" description="Helical" evidence="12">
    <location>
        <begin position="156"/>
        <end position="181"/>
    </location>
</feature>
<evidence type="ECO:0000256" key="8">
    <source>
        <dbReference type="ARBA" id="ARBA00022989"/>
    </source>
</evidence>
<dbReference type="PANTHER" id="PTHR24223">
    <property type="entry name" value="ATP-BINDING CASSETTE SUB-FAMILY C"/>
    <property type="match status" value="1"/>
</dbReference>
<keyword evidence="5" id="KW-0677">Repeat</keyword>
<evidence type="ECO:0000256" key="12">
    <source>
        <dbReference type="SAM" id="Phobius"/>
    </source>
</evidence>
<evidence type="ECO:0000256" key="2">
    <source>
        <dbReference type="ARBA" id="ARBA00009726"/>
    </source>
</evidence>
<proteinExistence type="inferred from homology"/>
<dbReference type="PROSITE" id="PS50893">
    <property type="entry name" value="ABC_TRANSPORTER_2"/>
    <property type="match status" value="2"/>
</dbReference>
<evidence type="ECO:0000256" key="6">
    <source>
        <dbReference type="ARBA" id="ARBA00022741"/>
    </source>
</evidence>
<dbReference type="SUPFAM" id="SSF52540">
    <property type="entry name" value="P-loop containing nucleoside triphosphate hydrolases"/>
    <property type="match status" value="2"/>
</dbReference>
<dbReference type="Gene3D" id="3.40.50.300">
    <property type="entry name" value="P-loop containing nucleotide triphosphate hydrolases"/>
    <property type="match status" value="2"/>
</dbReference>
<dbReference type="FunFam" id="3.40.50.300:FF:000163">
    <property type="entry name" value="Multidrug resistance-associated protein member 4"/>
    <property type="match status" value="1"/>
</dbReference>
<comment type="caution">
    <text evidence="15">The sequence shown here is derived from an EMBL/GenBank/DDBJ whole genome shotgun (WGS) entry which is preliminary data.</text>
</comment>
<dbReference type="GO" id="GO:0140359">
    <property type="term" value="F:ABC-type transporter activity"/>
    <property type="evidence" value="ECO:0007669"/>
    <property type="project" value="InterPro"/>
</dbReference>
<dbReference type="InterPro" id="IPR003439">
    <property type="entry name" value="ABC_transporter-like_ATP-bd"/>
</dbReference>
<reference evidence="15 16" key="1">
    <citation type="journal article" date="2018" name="Nat. Ecol. Evol.">
        <title>Genomic signatures of mitonuclear coevolution across populations of Tigriopus californicus.</title>
        <authorList>
            <person name="Barreto F.S."/>
            <person name="Watson E.T."/>
            <person name="Lima T.G."/>
            <person name="Willett C.S."/>
            <person name="Edmands S."/>
            <person name="Li W."/>
            <person name="Burton R.S."/>
        </authorList>
    </citation>
    <scope>NUCLEOTIDE SEQUENCE [LARGE SCALE GENOMIC DNA]</scope>
    <source>
        <strain evidence="15 16">San Diego</strain>
    </source>
</reference>
<dbReference type="InterPro" id="IPR011527">
    <property type="entry name" value="ABC1_TM_dom"/>
</dbReference>
<dbReference type="Pfam" id="PF00005">
    <property type="entry name" value="ABC_tran"/>
    <property type="match status" value="2"/>
</dbReference>
<dbReference type="Gene3D" id="1.20.1560.10">
    <property type="entry name" value="ABC transporter type 1, transmembrane domain"/>
    <property type="match status" value="2"/>
</dbReference>
<feature type="transmembrane region" description="Helical" evidence="12">
    <location>
        <begin position="974"/>
        <end position="995"/>
    </location>
</feature>
<dbReference type="STRING" id="6832.A0A553NZ38"/>
<evidence type="ECO:0000256" key="10">
    <source>
        <dbReference type="ARBA" id="ARBA00023180"/>
    </source>
</evidence>
<dbReference type="PROSITE" id="PS50929">
    <property type="entry name" value="ABC_TM1F"/>
    <property type="match status" value="2"/>
</dbReference>
<feature type="domain" description="ABC transmembrane type-1" evidence="14">
    <location>
        <begin position="167"/>
        <end position="321"/>
    </location>
</feature>
<feature type="transmembrane region" description="Helical" evidence="12">
    <location>
        <begin position="277"/>
        <end position="296"/>
    </location>
</feature>
<feature type="transmembrane region" description="Helical" evidence="12">
    <location>
        <begin position="302"/>
        <end position="320"/>
    </location>
</feature>
<keyword evidence="10" id="KW-0325">Glycoprotein</keyword>
<dbReference type="PANTHER" id="PTHR24223:SF447">
    <property type="entry name" value="MULTIDRUG RESISTANCE-ASSOCIATED PROTEIN 5"/>
    <property type="match status" value="1"/>
</dbReference>
<dbReference type="InterPro" id="IPR050173">
    <property type="entry name" value="ABC_transporter_C-like"/>
</dbReference>
<keyword evidence="7" id="KW-0067">ATP-binding</keyword>
<dbReference type="GO" id="GO:0016887">
    <property type="term" value="F:ATP hydrolysis activity"/>
    <property type="evidence" value="ECO:0007669"/>
    <property type="project" value="InterPro"/>
</dbReference>
<gene>
    <name evidence="15" type="ORF">TCAL_10025</name>
</gene>
<evidence type="ECO:0000256" key="11">
    <source>
        <dbReference type="SAM" id="MobiDB-lite"/>
    </source>
</evidence>
<protein>
    <recommendedName>
        <fullName evidence="17">ABC transmembrane type-1 domain-containing protein</fullName>
    </recommendedName>
</protein>
<dbReference type="GO" id="GO:0005524">
    <property type="term" value="F:ATP binding"/>
    <property type="evidence" value="ECO:0007669"/>
    <property type="project" value="UniProtKB-KW"/>
</dbReference>
<organism evidence="15 16">
    <name type="scientific">Tigriopus californicus</name>
    <name type="common">Marine copepod</name>
    <dbReference type="NCBI Taxonomy" id="6832"/>
    <lineage>
        <taxon>Eukaryota</taxon>
        <taxon>Metazoa</taxon>
        <taxon>Ecdysozoa</taxon>
        <taxon>Arthropoda</taxon>
        <taxon>Crustacea</taxon>
        <taxon>Multicrustacea</taxon>
        <taxon>Hexanauplia</taxon>
        <taxon>Copepoda</taxon>
        <taxon>Harpacticoida</taxon>
        <taxon>Harpacticidae</taxon>
        <taxon>Tigriopus</taxon>
    </lineage>
</organism>
<dbReference type="CDD" id="cd03244">
    <property type="entry name" value="ABCC_MRP_domain2"/>
    <property type="match status" value="1"/>
</dbReference>
<dbReference type="InterPro" id="IPR027417">
    <property type="entry name" value="P-loop_NTPase"/>
</dbReference>
<accession>A0A553NZ38</accession>
<dbReference type="CDD" id="cd18599">
    <property type="entry name" value="ABC_6TM_MRP5_8_9_D2"/>
    <property type="match status" value="1"/>
</dbReference>
<feature type="transmembrane region" description="Helical" evidence="12">
    <location>
        <begin position="946"/>
        <end position="968"/>
    </location>
</feature>
<dbReference type="PROSITE" id="PS00211">
    <property type="entry name" value="ABC_TRANSPORTER_1"/>
    <property type="match status" value="2"/>
</dbReference>
<feature type="domain" description="ABC transmembrane type-1" evidence="14">
    <location>
        <begin position="699"/>
        <end position="986"/>
    </location>
</feature>
<dbReference type="OMA" id="NICVNDM"/>
<feature type="region of interest" description="Disordered" evidence="11">
    <location>
        <begin position="640"/>
        <end position="665"/>
    </location>
</feature>
<keyword evidence="9 12" id="KW-0472">Membrane</keyword>
<feature type="transmembrane region" description="Helical" evidence="12">
    <location>
        <begin position="866"/>
        <end position="885"/>
    </location>
</feature>
<evidence type="ECO:0000256" key="5">
    <source>
        <dbReference type="ARBA" id="ARBA00022737"/>
    </source>
</evidence>
<evidence type="ECO:0008006" key="17">
    <source>
        <dbReference type="Google" id="ProtNLM"/>
    </source>
</evidence>
<keyword evidence="16" id="KW-1185">Reference proteome</keyword>
<keyword evidence="4 12" id="KW-0812">Transmembrane</keyword>
<feature type="transmembrane region" description="Helical" evidence="12">
    <location>
        <begin position="695"/>
        <end position="719"/>
    </location>
</feature>
<comment type="subcellular location">
    <subcellularLocation>
        <location evidence="1">Endomembrane system</location>
        <topology evidence="1">Multi-pass membrane protein</topology>
    </subcellularLocation>
</comment>
<evidence type="ECO:0000259" key="14">
    <source>
        <dbReference type="PROSITE" id="PS50929"/>
    </source>
</evidence>
<dbReference type="Proteomes" id="UP000318571">
    <property type="component" value="Chromosome 9"/>
</dbReference>